<feature type="domain" description="Flagellar basal body rod protein N-terminal" evidence="7">
    <location>
        <begin position="4"/>
        <end position="33"/>
    </location>
</feature>
<dbReference type="InterPro" id="IPR010930">
    <property type="entry name" value="Flg_bb/hook_C_dom"/>
</dbReference>
<protein>
    <recommendedName>
        <fullName evidence="4">Flagellar hook-associated protein 1</fullName>
    </recommendedName>
</protein>
<dbReference type="InterPro" id="IPR002371">
    <property type="entry name" value="FlgK"/>
</dbReference>
<keyword evidence="5" id="KW-0964">Secreted</keyword>
<dbReference type="Pfam" id="PF06429">
    <property type="entry name" value="Flg_bbr_C"/>
    <property type="match status" value="1"/>
</dbReference>
<comment type="subcellular location">
    <subcellularLocation>
        <location evidence="1">Bacterial flagellum</location>
    </subcellularLocation>
    <subcellularLocation>
        <location evidence="2">Secreted</location>
    </subcellularLocation>
</comment>
<accession>A0AB38YCD6</accession>
<dbReference type="PROSITE" id="PS00588">
    <property type="entry name" value="FLAGELLA_BB_ROD"/>
    <property type="match status" value="1"/>
</dbReference>
<dbReference type="SUPFAM" id="SSF64518">
    <property type="entry name" value="Phase 1 flagellin"/>
    <property type="match status" value="2"/>
</dbReference>
<dbReference type="EMBL" id="CP101717">
    <property type="protein sequence ID" value="WLD57039.1"/>
    <property type="molecule type" value="Genomic_DNA"/>
</dbReference>
<dbReference type="InterPro" id="IPR049119">
    <property type="entry name" value="FlgK_D2-like"/>
</dbReference>
<dbReference type="AlphaFoldDB" id="A0AB38YCD6"/>
<evidence type="ECO:0000259" key="10">
    <source>
        <dbReference type="Pfam" id="PF22638"/>
    </source>
</evidence>
<dbReference type="PRINTS" id="PR01005">
    <property type="entry name" value="FLGHOOKAP1"/>
</dbReference>
<evidence type="ECO:0000256" key="6">
    <source>
        <dbReference type="ARBA" id="ARBA00023143"/>
    </source>
</evidence>
<evidence type="ECO:0000313" key="11">
    <source>
        <dbReference type="EMBL" id="WLD57039.1"/>
    </source>
</evidence>
<dbReference type="GO" id="GO:0005576">
    <property type="term" value="C:extracellular region"/>
    <property type="evidence" value="ECO:0007669"/>
    <property type="project" value="UniProtKB-SubCell"/>
</dbReference>
<dbReference type="GO" id="GO:0044780">
    <property type="term" value="P:bacterial-type flagellum assembly"/>
    <property type="evidence" value="ECO:0007669"/>
    <property type="project" value="InterPro"/>
</dbReference>
<feature type="domain" description="Flagellar hook-associated protein FlgK helical" evidence="10">
    <location>
        <begin position="92"/>
        <end position="324"/>
    </location>
</feature>
<evidence type="ECO:0000259" key="8">
    <source>
        <dbReference type="Pfam" id="PF06429"/>
    </source>
</evidence>
<dbReference type="InterPro" id="IPR053927">
    <property type="entry name" value="FlgK_helical"/>
</dbReference>
<name>A0AB38YCD6_9GAMM</name>
<evidence type="ECO:0000259" key="9">
    <source>
        <dbReference type="Pfam" id="PF21158"/>
    </source>
</evidence>
<proteinExistence type="inferred from homology"/>
<reference evidence="11" key="1">
    <citation type="submission" date="2022-07" db="EMBL/GenBank/DDBJ databases">
        <title>Complete genome sequence of Salinispirillum sp. LH10-3-1 capable of multiple carbohydrate inversion isolated from a soda lake.</title>
        <authorList>
            <person name="Liu J."/>
            <person name="Zhai Y."/>
            <person name="Zhang H."/>
            <person name="Yang H."/>
            <person name="Qu J."/>
            <person name="Li J."/>
        </authorList>
    </citation>
    <scope>NUCLEOTIDE SEQUENCE</scope>
    <source>
        <strain evidence="11">LH 10-3-1</strain>
    </source>
</reference>
<keyword evidence="11" id="KW-0966">Cell projection</keyword>
<dbReference type="Pfam" id="PF21158">
    <property type="entry name" value="flgK_1st_1"/>
    <property type="match status" value="1"/>
</dbReference>
<gene>
    <name evidence="11" type="primary">flgK</name>
    <name evidence="11" type="ORF">NFC81_09910</name>
</gene>
<feature type="domain" description="Flagellar basal-body/hook protein C-terminal" evidence="8">
    <location>
        <begin position="980"/>
        <end position="1017"/>
    </location>
</feature>
<feature type="domain" description="Flagellar hook-associated protein 1 D2-like" evidence="9">
    <location>
        <begin position="340"/>
        <end position="426"/>
    </location>
</feature>
<sequence length="1021" mass="111348">MSLLNIALTGLNASQKQLEVIGNNISNANTPGYSRQEVILNSANSQFMGVGYIGSGVDVTTIRRLHDAFTTEQMRTDTQLYKGYETYRDNIDQINKLLGDERTGIGPVLSDFFSALQTASDSPGFIPAREAFIGAASVLQDRFNLIYDRMDQQNKLINDQLRSYSGEVNTLASGIAQLNQDIQNAQGDSRRAPPNDLLDKRDEMVRQLSEIVAVDVVVADGNYDVYIGSGQALVIGFEANRLEAQPGVKDPSRSDIVFVSKKERLVITDSINGGQLGGTLKFRNENLDEALNYLGRVAVGVASSFNEQQALGINLFGAFGSDMFTDYNDQALARSRVQYNANNARPNDRVVEVYIRDIGQLSVSDYEMRFTGPRDANYEVVRLTDGEVVSSGVISGERPASVSFDGLEVKMVAGTFQQGDRYVFQPTRGAAKDFDLKLTLPAELAFAMPITGGSSLANQGTGSIDNGVLLDADTKAFAVPGELSPPILVVFESADRYTLLDNTDPLRPRQLQPPMRNLPFTPGIANDMFSNNPGETQVTSYSGWLPKVPFTQAANQPDVWPNNGFNPERITFETIGPDGKPQLLERLSTPGGASAKQVASELNGVPGVTARAFTEVELSKFRDATPPYDPPVPFEVYINGVDITMPGEELGDIQGIFSEGFIKEVPSPLTADFIANRINNSFALQDAGITAKSDGFSVKITSVDGDDIRIEMKGDRPQDVANARGDSFEVSNGQTVFLDSVGADTRGLLTQSRGFDFSDRGPYLYEFTTPYGDKASIELTDNYADADDMLLGIAQKIEAELASQERIKRNDPWLNGADAPGRVDVSIDERGNISFKVVMKMEGQGGTGSQKMTMGGQVDVVMDDGITMTTEPPFGNLFQGSPNAQPTYMGYQFQIDGRPVAGDRFEIGYNKDPSADNRNSERMIDLQTAKLLNGRDGGLNFNDAYSQLIQQIGLSTRQAQINTDTARVSLDQTMAAWQQVSGVNLDEEAARLVRFEQAYNANAQMIRVAQEIFNSLLGAFR</sequence>
<keyword evidence="6" id="KW-0975">Bacterial flagellum</keyword>
<dbReference type="InterPro" id="IPR019776">
    <property type="entry name" value="Flagellar_basal_body_rod_CS"/>
</dbReference>
<dbReference type="Pfam" id="PF00460">
    <property type="entry name" value="Flg_bb_rod"/>
    <property type="match status" value="1"/>
</dbReference>
<keyword evidence="11" id="KW-0969">Cilium</keyword>
<dbReference type="NCBIfam" id="TIGR02492">
    <property type="entry name" value="flgK_ends"/>
    <property type="match status" value="1"/>
</dbReference>
<dbReference type="GO" id="GO:0005198">
    <property type="term" value="F:structural molecule activity"/>
    <property type="evidence" value="ECO:0007669"/>
    <property type="project" value="InterPro"/>
</dbReference>
<organism evidence="11">
    <name type="scientific">Salinispirillum sp. LH 10-3-1</name>
    <dbReference type="NCBI Taxonomy" id="2952525"/>
    <lineage>
        <taxon>Bacteria</taxon>
        <taxon>Pseudomonadati</taxon>
        <taxon>Pseudomonadota</taxon>
        <taxon>Gammaproteobacteria</taxon>
        <taxon>Oceanospirillales</taxon>
        <taxon>Saccharospirillaceae</taxon>
        <taxon>Salinispirillum</taxon>
    </lineage>
</organism>
<dbReference type="Pfam" id="PF22638">
    <property type="entry name" value="FlgK_D1"/>
    <property type="match status" value="1"/>
</dbReference>
<evidence type="ECO:0000256" key="4">
    <source>
        <dbReference type="ARBA" id="ARBA00016244"/>
    </source>
</evidence>
<evidence type="ECO:0000259" key="7">
    <source>
        <dbReference type="Pfam" id="PF00460"/>
    </source>
</evidence>
<dbReference type="PANTHER" id="PTHR30033:SF1">
    <property type="entry name" value="FLAGELLAR HOOK-ASSOCIATED PROTEIN 1"/>
    <property type="match status" value="1"/>
</dbReference>
<comment type="similarity">
    <text evidence="3">Belongs to the flagella basal body rod proteins family.</text>
</comment>
<evidence type="ECO:0000256" key="1">
    <source>
        <dbReference type="ARBA" id="ARBA00004365"/>
    </source>
</evidence>
<keyword evidence="11" id="KW-0282">Flagellum</keyword>
<evidence type="ECO:0000256" key="5">
    <source>
        <dbReference type="ARBA" id="ARBA00022525"/>
    </source>
</evidence>
<dbReference type="RefSeq" id="WP_304994326.1">
    <property type="nucleotide sequence ID" value="NZ_CP101717.1"/>
</dbReference>
<evidence type="ECO:0000256" key="3">
    <source>
        <dbReference type="ARBA" id="ARBA00009677"/>
    </source>
</evidence>
<dbReference type="GO" id="GO:0009424">
    <property type="term" value="C:bacterial-type flagellum hook"/>
    <property type="evidence" value="ECO:0007669"/>
    <property type="project" value="InterPro"/>
</dbReference>
<dbReference type="PANTHER" id="PTHR30033">
    <property type="entry name" value="FLAGELLAR HOOK-ASSOCIATED PROTEIN 1"/>
    <property type="match status" value="1"/>
</dbReference>
<evidence type="ECO:0000256" key="2">
    <source>
        <dbReference type="ARBA" id="ARBA00004613"/>
    </source>
</evidence>
<dbReference type="InterPro" id="IPR001444">
    <property type="entry name" value="Flag_bb_rod_N"/>
</dbReference>